<dbReference type="RefSeq" id="WP_125136244.1">
    <property type="nucleotide sequence ID" value="NZ_LR130778.1"/>
</dbReference>
<evidence type="ECO:0000256" key="1">
    <source>
        <dbReference type="SAM" id="Phobius"/>
    </source>
</evidence>
<keyword evidence="1" id="KW-0472">Membrane</keyword>
<keyword evidence="1" id="KW-0812">Transmembrane</keyword>
<dbReference type="Proteomes" id="UP000279029">
    <property type="component" value="Chromosome"/>
</dbReference>
<feature type="transmembrane region" description="Helical" evidence="1">
    <location>
        <begin position="5"/>
        <end position="23"/>
    </location>
</feature>
<evidence type="ECO:0000313" key="3">
    <source>
        <dbReference type="Proteomes" id="UP000279029"/>
    </source>
</evidence>
<reference evidence="2 3" key="1">
    <citation type="submission" date="2018-09" db="EMBL/GenBank/DDBJ databases">
        <authorList>
            <person name="Postec A."/>
        </authorList>
    </citation>
    <scope>NUCLEOTIDE SEQUENCE [LARGE SCALE GENOMIC DNA]</scope>
    <source>
        <strain evidence="2">70B-A</strain>
    </source>
</reference>
<evidence type="ECO:0000313" key="2">
    <source>
        <dbReference type="EMBL" id="VDN46802.1"/>
    </source>
</evidence>
<proteinExistence type="predicted"/>
<dbReference type="InterPro" id="IPR010718">
    <property type="entry name" value="DUF1294"/>
</dbReference>
<feature type="transmembrane region" description="Helical" evidence="1">
    <location>
        <begin position="67"/>
        <end position="88"/>
    </location>
</feature>
<dbReference type="KEGG" id="cbar:PATL70BA_0927"/>
<accession>A0A3P7RVP7</accession>
<dbReference type="Pfam" id="PF06961">
    <property type="entry name" value="DUF1294"/>
    <property type="match status" value="1"/>
</dbReference>
<keyword evidence="3" id="KW-1185">Reference proteome</keyword>
<organism evidence="2 3">
    <name type="scientific">Petrocella atlantisensis</name>
    <dbReference type="NCBI Taxonomy" id="2173034"/>
    <lineage>
        <taxon>Bacteria</taxon>
        <taxon>Bacillati</taxon>
        <taxon>Bacillota</taxon>
        <taxon>Clostridia</taxon>
        <taxon>Lachnospirales</taxon>
        <taxon>Vallitaleaceae</taxon>
        <taxon>Petrocella</taxon>
    </lineage>
</organism>
<gene>
    <name evidence="2" type="ORF">PATL70BA_0927</name>
</gene>
<name>A0A3P7RVP7_9FIRM</name>
<dbReference type="AlphaFoldDB" id="A0A3P7RVP7"/>
<sequence length="90" mass="10354">MIDNFLLITIAVINCITFAVYGIDKIKAVNNEWRVSEKRLLSLSMLGPFGSFLGMKLFRHKVKKPKFYVGIPFFAIVQLILISLYMAFIH</sequence>
<protein>
    <recommendedName>
        <fullName evidence="4">DUF1294 domain-containing protein</fullName>
    </recommendedName>
</protein>
<keyword evidence="1" id="KW-1133">Transmembrane helix</keyword>
<evidence type="ECO:0008006" key="4">
    <source>
        <dbReference type="Google" id="ProtNLM"/>
    </source>
</evidence>
<dbReference type="EMBL" id="LR130778">
    <property type="protein sequence ID" value="VDN46802.1"/>
    <property type="molecule type" value="Genomic_DNA"/>
</dbReference>
<dbReference type="OrthoDB" id="1698854at2"/>